<accession>A0A9W7CBE3</accession>
<feature type="compositionally biased region" description="Basic and acidic residues" evidence="1">
    <location>
        <begin position="362"/>
        <end position="381"/>
    </location>
</feature>
<dbReference type="Proteomes" id="UP001165160">
    <property type="component" value="Unassembled WGS sequence"/>
</dbReference>
<name>A0A9W7CBE3_9STRA</name>
<protein>
    <submittedName>
        <fullName evidence="2">Uncharacterized protein</fullName>
    </submittedName>
</protein>
<sequence length="397" mass="43828">MPNPAPTFLLTTKTTSSILSLPSLTSAPLPSLPPSTYSLTYTNLHATLTLGTSKVTSKLSYILNSKLHTQPLYIDGTPKGIKGDSNGVYIYSDTTVCCYSFTSRLTVLNEGPFYLGIKSLRLTERHLVIEGGDGSLTWYALGRLWEDVGGGEGGRFNPQHEVYKGPGAFQRGGAVVEDDGGFIVVRRRVGGEILEETYVEDDWKVTGIVKVDEKGGKDKTLSSDSVPTQLGTLDYNLDNIIDGQNLGPGVAQLVKDFPTNPNPTSGPLHKDYIVVCSDVSVTVWEETLFNDSVKWTKVKALEAEKPTVTFGNGIVGDVTFKRYQDDVVTSSLYSEVPGGEAEAMKEVKRLVKMAWKEEEEEGDKRKLERMEEELRKVEEERDRYKRVAEGLAKKVKR</sequence>
<reference evidence="3" key="1">
    <citation type="journal article" date="2023" name="Commun. Biol.">
        <title>Genome analysis of Parmales, the sister group of diatoms, reveals the evolutionary specialization of diatoms from phago-mixotrophs to photoautotrophs.</title>
        <authorList>
            <person name="Ban H."/>
            <person name="Sato S."/>
            <person name="Yoshikawa S."/>
            <person name="Yamada K."/>
            <person name="Nakamura Y."/>
            <person name="Ichinomiya M."/>
            <person name="Sato N."/>
            <person name="Blanc-Mathieu R."/>
            <person name="Endo H."/>
            <person name="Kuwata A."/>
            <person name="Ogata H."/>
        </authorList>
    </citation>
    <scope>NUCLEOTIDE SEQUENCE [LARGE SCALE GENOMIC DNA]</scope>
    <source>
        <strain evidence="3">NIES 3699</strain>
    </source>
</reference>
<keyword evidence="3" id="KW-1185">Reference proteome</keyword>
<dbReference type="EMBL" id="BRXX01000355">
    <property type="protein sequence ID" value="GMI06827.1"/>
    <property type="molecule type" value="Genomic_DNA"/>
</dbReference>
<evidence type="ECO:0000313" key="3">
    <source>
        <dbReference type="Proteomes" id="UP001165160"/>
    </source>
</evidence>
<evidence type="ECO:0000313" key="2">
    <source>
        <dbReference type="EMBL" id="GMI06827.1"/>
    </source>
</evidence>
<proteinExistence type="predicted"/>
<comment type="caution">
    <text evidence="2">The sequence shown here is derived from an EMBL/GenBank/DDBJ whole genome shotgun (WGS) entry which is preliminary data.</text>
</comment>
<feature type="region of interest" description="Disordered" evidence="1">
    <location>
        <begin position="358"/>
        <end position="381"/>
    </location>
</feature>
<organism evidence="2 3">
    <name type="scientific">Triparma verrucosa</name>
    <dbReference type="NCBI Taxonomy" id="1606542"/>
    <lineage>
        <taxon>Eukaryota</taxon>
        <taxon>Sar</taxon>
        <taxon>Stramenopiles</taxon>
        <taxon>Ochrophyta</taxon>
        <taxon>Bolidophyceae</taxon>
        <taxon>Parmales</taxon>
        <taxon>Triparmaceae</taxon>
        <taxon>Triparma</taxon>
    </lineage>
</organism>
<dbReference type="AlphaFoldDB" id="A0A9W7CBE3"/>
<evidence type="ECO:0000256" key="1">
    <source>
        <dbReference type="SAM" id="MobiDB-lite"/>
    </source>
</evidence>
<gene>
    <name evidence="2" type="ORF">TrVE_jg14392</name>
</gene>